<feature type="compositionally biased region" description="Basic and acidic residues" evidence="6">
    <location>
        <begin position="453"/>
        <end position="466"/>
    </location>
</feature>
<protein>
    <submittedName>
        <fullName evidence="8">Serinc-domain containing serine and sphingolipid biosynthesis protein</fullName>
    </submittedName>
</protein>
<dbReference type="PANTHER" id="PTHR10383:SF44">
    <property type="entry name" value="SERINC-DOMAIN CONTAINING SERINE AND SPHINGOLIPID BIOSYNTHESIS PROTEIN"/>
    <property type="match status" value="1"/>
</dbReference>
<feature type="transmembrane region" description="Helical" evidence="7">
    <location>
        <begin position="29"/>
        <end position="47"/>
    </location>
</feature>
<dbReference type="Pfam" id="PF03348">
    <property type="entry name" value="Serinc"/>
    <property type="match status" value="2"/>
</dbReference>
<feature type="transmembrane region" description="Helical" evidence="7">
    <location>
        <begin position="144"/>
        <end position="166"/>
    </location>
</feature>
<feature type="transmembrane region" description="Helical" evidence="7">
    <location>
        <begin position="234"/>
        <end position="253"/>
    </location>
</feature>
<feature type="region of interest" description="Disordered" evidence="6">
    <location>
        <begin position="392"/>
        <end position="559"/>
    </location>
</feature>
<accession>A0A1D6LS57</accession>
<keyword evidence="3 7" id="KW-0812">Transmembrane</keyword>
<evidence type="ECO:0000256" key="6">
    <source>
        <dbReference type="SAM" id="MobiDB-lite"/>
    </source>
</evidence>
<dbReference type="AlphaFoldDB" id="A0A1D6LS57"/>
<feature type="compositionally biased region" description="Basic and acidic residues" evidence="6">
    <location>
        <begin position="393"/>
        <end position="416"/>
    </location>
</feature>
<evidence type="ECO:0000256" key="1">
    <source>
        <dbReference type="ARBA" id="ARBA00004141"/>
    </source>
</evidence>
<feature type="compositionally biased region" description="Polar residues" evidence="6">
    <location>
        <begin position="503"/>
        <end position="513"/>
    </location>
</feature>
<dbReference type="ExpressionAtlas" id="A0A1D6LS57">
    <property type="expression patterns" value="baseline"/>
</dbReference>
<keyword evidence="5 7" id="KW-0472">Membrane</keyword>
<evidence type="ECO:0000256" key="4">
    <source>
        <dbReference type="ARBA" id="ARBA00022989"/>
    </source>
</evidence>
<comment type="subcellular location">
    <subcellularLocation>
        <location evidence="1">Membrane</location>
        <topology evidence="1">Multi-pass membrane protein</topology>
    </subcellularLocation>
</comment>
<feature type="transmembrane region" description="Helical" evidence="7">
    <location>
        <begin position="76"/>
        <end position="96"/>
    </location>
</feature>
<feature type="transmembrane region" description="Helical" evidence="7">
    <location>
        <begin position="117"/>
        <end position="138"/>
    </location>
</feature>
<dbReference type="InterPro" id="IPR005016">
    <property type="entry name" value="TDE1/TMS"/>
</dbReference>
<dbReference type="EMBL" id="CM000782">
    <property type="protein sequence ID" value="AQK82286.1"/>
    <property type="molecule type" value="Genomic_DNA"/>
</dbReference>
<gene>
    <name evidence="8" type="ORF">ZEAMMB73_Zm00001d036856</name>
</gene>
<feature type="compositionally biased region" description="Polar residues" evidence="6">
    <location>
        <begin position="417"/>
        <end position="432"/>
    </location>
</feature>
<keyword evidence="4 7" id="KW-1133">Transmembrane helix</keyword>
<name>A0A1D6LS57_MAIZE</name>
<dbReference type="InParanoid" id="A0A1D6LS57"/>
<dbReference type="STRING" id="4577.A0A1D6LS57"/>
<dbReference type="GO" id="GO:0016020">
    <property type="term" value="C:membrane"/>
    <property type="evidence" value="ECO:0007669"/>
    <property type="project" value="UniProtKB-SubCell"/>
</dbReference>
<feature type="transmembrane region" description="Helical" evidence="7">
    <location>
        <begin position="206"/>
        <end position="227"/>
    </location>
</feature>
<feature type="transmembrane region" description="Helical" evidence="7">
    <location>
        <begin position="178"/>
        <end position="200"/>
    </location>
</feature>
<feature type="transmembrane region" description="Helical" evidence="7">
    <location>
        <begin position="273"/>
        <end position="291"/>
    </location>
</feature>
<proteinExistence type="inferred from homology"/>
<feature type="transmembrane region" description="Helical" evidence="7">
    <location>
        <begin position="354"/>
        <end position="377"/>
    </location>
</feature>
<evidence type="ECO:0000256" key="7">
    <source>
        <dbReference type="SAM" id="Phobius"/>
    </source>
</evidence>
<evidence type="ECO:0000256" key="5">
    <source>
        <dbReference type="ARBA" id="ARBA00023136"/>
    </source>
</evidence>
<sequence>MKYPLQAATDTNTMAVHWFFLFQGPSPMIVRYVYAVLFLLANLSAWLTRENGISYFISQRVSGGCHGDRGCLAAEAVLVMSQTFCLFFFIMLLSTVCTTKVDDPRNSWHRGWWPVKIALVIGCFSFSVLLTSAGTQIYGKIAQVGAGLFLVLQLVSTIKFITQLNYKLCVTNFEERYLWVAAISATAVIISMGLIIFMTLKFAQCWHNMEVIVITLVLFFIMCVLSLMSKANKFFMEPALIGGYATFICLLAMTSEPESGCGMKSKAGPGAGWLTISFFVSGLLSTVYSAFTMGTGYKCTRSTVESEDDVPYGYGFFHFIFSAGCMYFGMMFVAWDTHHTMEEWNVDIGWISTWVHIASEALVVVSYLTILLARILGVGWLQHFLAKIFGTDDQPHNDESHTTTDESHMMTVHGDEPQTTTVHGDEPQTTTVHGDESHTTTVHGDEPQTTTVHGDESHTTTVHGDESQATTTNDDESETMNTHVTSPSSLYHTASPSLLYYSPEQSPTNNTDHQPPPPSPPSLSPPHTIELQMSEVPNIGTSGMNEEDGDDYIREWESE</sequence>
<feature type="transmembrane region" description="Helical" evidence="7">
    <location>
        <begin position="312"/>
        <end position="334"/>
    </location>
</feature>
<organism evidence="8">
    <name type="scientific">Zea mays</name>
    <name type="common">Maize</name>
    <dbReference type="NCBI Taxonomy" id="4577"/>
    <lineage>
        <taxon>Eukaryota</taxon>
        <taxon>Viridiplantae</taxon>
        <taxon>Streptophyta</taxon>
        <taxon>Embryophyta</taxon>
        <taxon>Tracheophyta</taxon>
        <taxon>Spermatophyta</taxon>
        <taxon>Magnoliopsida</taxon>
        <taxon>Liliopsida</taxon>
        <taxon>Poales</taxon>
        <taxon>Poaceae</taxon>
        <taxon>PACMAD clade</taxon>
        <taxon>Panicoideae</taxon>
        <taxon>Andropogonodae</taxon>
        <taxon>Andropogoneae</taxon>
        <taxon>Tripsacinae</taxon>
        <taxon>Zea</taxon>
    </lineage>
</organism>
<dbReference type="PANTHER" id="PTHR10383">
    <property type="entry name" value="SERINE INCORPORATOR"/>
    <property type="match status" value="1"/>
</dbReference>
<evidence type="ECO:0000313" key="8">
    <source>
        <dbReference type="EMBL" id="AQK82286.1"/>
    </source>
</evidence>
<feature type="compositionally biased region" description="Pro residues" evidence="6">
    <location>
        <begin position="514"/>
        <end position="524"/>
    </location>
</feature>
<dbReference type="SMR" id="A0A1D6LS57"/>
<reference evidence="8" key="1">
    <citation type="submission" date="2015-12" db="EMBL/GenBank/DDBJ databases">
        <title>Update maize B73 reference genome by single molecule sequencing technologies.</title>
        <authorList>
            <consortium name="Maize Genome Sequencing Project"/>
            <person name="Ware D."/>
        </authorList>
    </citation>
    <scope>NUCLEOTIDE SEQUENCE</scope>
    <source>
        <tissue evidence="8">Seedling</tissue>
    </source>
</reference>
<evidence type="ECO:0000256" key="3">
    <source>
        <dbReference type="ARBA" id="ARBA00022692"/>
    </source>
</evidence>
<comment type="similarity">
    <text evidence="2">Belongs to the TDE1 family.</text>
</comment>
<feature type="compositionally biased region" description="Polar residues" evidence="6">
    <location>
        <begin position="479"/>
        <end position="496"/>
    </location>
</feature>
<evidence type="ECO:0000256" key="2">
    <source>
        <dbReference type="ARBA" id="ARBA00006665"/>
    </source>
</evidence>
<feature type="compositionally biased region" description="Basic and acidic residues" evidence="6">
    <location>
        <begin position="433"/>
        <end position="446"/>
    </location>
</feature>